<dbReference type="Pfam" id="PF02771">
    <property type="entry name" value="Acyl-CoA_dh_N"/>
    <property type="match status" value="1"/>
</dbReference>
<comment type="catalytic activity">
    <reaction evidence="6">
        <text>3-(methylsulfanyl)propanoyl-CoA + oxidized [electron-transfer flavoprotein] + H(+) = 3-(methylsulfanyl)acryloyl-CoA + reduced [electron-transfer flavoprotein]</text>
        <dbReference type="Rhea" id="RHEA:52612"/>
        <dbReference type="Rhea" id="RHEA-COMP:10685"/>
        <dbReference type="Rhea" id="RHEA-COMP:10686"/>
        <dbReference type="ChEBI" id="CHEBI:15378"/>
        <dbReference type="ChEBI" id="CHEBI:57692"/>
        <dbReference type="ChEBI" id="CHEBI:58307"/>
        <dbReference type="ChEBI" id="CHEBI:82815"/>
        <dbReference type="ChEBI" id="CHEBI:84994"/>
        <dbReference type="EC" id="1.3.99.41"/>
    </reaction>
    <physiologicalReaction direction="left-to-right" evidence="6">
        <dbReference type="Rhea" id="RHEA:52613"/>
    </physiologicalReaction>
</comment>
<dbReference type="FunFam" id="2.40.110.10:FF:000031">
    <property type="entry name" value="Acyl-CoA dehydrogenase, putative"/>
    <property type="match status" value="1"/>
</dbReference>
<dbReference type="SUPFAM" id="SSF47203">
    <property type="entry name" value="Acyl-CoA dehydrogenase C-terminal domain-like"/>
    <property type="match status" value="1"/>
</dbReference>
<evidence type="ECO:0000313" key="15">
    <source>
        <dbReference type="EMBL" id="BBB31084.1"/>
    </source>
</evidence>
<dbReference type="InterPro" id="IPR046373">
    <property type="entry name" value="Acyl-CoA_Oxase/DH_mid-dom_sf"/>
</dbReference>
<comment type="cofactor">
    <cofactor evidence="1 10">
        <name>FAD</name>
        <dbReference type="ChEBI" id="CHEBI:57692"/>
    </cofactor>
</comment>
<dbReference type="Pfam" id="PF00441">
    <property type="entry name" value="Acyl-CoA_dh_1"/>
    <property type="match status" value="1"/>
</dbReference>
<evidence type="ECO:0000256" key="9">
    <source>
        <dbReference type="ARBA" id="ARBA00069043"/>
    </source>
</evidence>
<dbReference type="InterPro" id="IPR009100">
    <property type="entry name" value="AcylCoA_DH/oxidase_NM_dom_sf"/>
</dbReference>
<name>A0A7R6PCC2_9GAMM</name>
<accession>A0A7R6PCC2</accession>
<dbReference type="InterPro" id="IPR036250">
    <property type="entry name" value="AcylCo_DH-like_C"/>
</dbReference>
<dbReference type="InterPro" id="IPR052166">
    <property type="entry name" value="Diverse_Acyl-CoA_DH"/>
</dbReference>
<dbReference type="Gene3D" id="1.10.540.10">
    <property type="entry name" value="Acyl-CoA dehydrogenase/oxidase, N-terminal domain"/>
    <property type="match status" value="1"/>
</dbReference>
<dbReference type="PANTHER" id="PTHR42803:SF1">
    <property type="entry name" value="BROAD-SPECIFICITY LINEAR ACYL-COA DEHYDROGENASE FADE5"/>
    <property type="match status" value="1"/>
</dbReference>
<evidence type="ECO:0000313" key="16">
    <source>
        <dbReference type="Proteomes" id="UP000595332"/>
    </source>
</evidence>
<dbReference type="Gene3D" id="1.20.140.10">
    <property type="entry name" value="Butyryl-CoA Dehydrogenase, subunit A, domain 3"/>
    <property type="match status" value="1"/>
</dbReference>
<evidence type="ECO:0000256" key="8">
    <source>
        <dbReference type="ARBA" id="ARBA00066694"/>
    </source>
</evidence>
<keyword evidence="5 10" id="KW-0560">Oxidoreductase</keyword>
<dbReference type="GO" id="GO:0016627">
    <property type="term" value="F:oxidoreductase activity, acting on the CH-CH group of donors"/>
    <property type="evidence" value="ECO:0007669"/>
    <property type="project" value="InterPro"/>
</dbReference>
<evidence type="ECO:0000259" key="11">
    <source>
        <dbReference type="Pfam" id="PF00441"/>
    </source>
</evidence>
<dbReference type="RefSeq" id="WP_201348213.1">
    <property type="nucleotide sequence ID" value="NZ_AP014546.1"/>
</dbReference>
<comment type="similarity">
    <text evidence="2 10">Belongs to the acyl-CoA dehydrogenase family.</text>
</comment>
<evidence type="ECO:0000256" key="7">
    <source>
        <dbReference type="ARBA" id="ARBA00058683"/>
    </source>
</evidence>
<organism evidence="15 16">
    <name type="scientific">Neptunomonas japonica JAMM 1380</name>
    <dbReference type="NCBI Taxonomy" id="1441457"/>
    <lineage>
        <taxon>Bacteria</taxon>
        <taxon>Pseudomonadati</taxon>
        <taxon>Pseudomonadota</taxon>
        <taxon>Gammaproteobacteria</taxon>
        <taxon>Oceanospirillales</taxon>
        <taxon>Oceanospirillaceae</taxon>
        <taxon>Neptunomonas</taxon>
    </lineage>
</organism>
<evidence type="ECO:0000256" key="3">
    <source>
        <dbReference type="ARBA" id="ARBA00022630"/>
    </source>
</evidence>
<dbReference type="Gene3D" id="2.40.110.10">
    <property type="entry name" value="Butyryl-CoA Dehydrogenase, subunit A, domain 2"/>
    <property type="match status" value="1"/>
</dbReference>
<evidence type="ECO:0000256" key="4">
    <source>
        <dbReference type="ARBA" id="ARBA00022827"/>
    </source>
</evidence>
<comment type="function">
    <text evidence="7">Involved in the assimilation of dimethylsulphoniopropionate (DMSP), an important compound in the fixation of carbon in marine phytoplankton, by mediating the conversion of 3-(methylthio)propanoyl-CoA (MMPA-CoA) to 3-(methylthio)acryloyl-CoA (MTA-CoA).</text>
</comment>
<dbReference type="InterPro" id="IPR013786">
    <property type="entry name" value="AcylCoA_DH/ox_N"/>
</dbReference>
<dbReference type="InterPro" id="IPR006091">
    <property type="entry name" value="Acyl-CoA_Oxase/DH_mid-dom"/>
</dbReference>
<evidence type="ECO:0000256" key="1">
    <source>
        <dbReference type="ARBA" id="ARBA00001974"/>
    </source>
</evidence>
<dbReference type="SUPFAM" id="SSF56645">
    <property type="entry name" value="Acyl-CoA dehydrogenase NM domain-like"/>
    <property type="match status" value="1"/>
</dbReference>
<evidence type="ECO:0000256" key="2">
    <source>
        <dbReference type="ARBA" id="ARBA00009347"/>
    </source>
</evidence>
<dbReference type="GO" id="GO:0050660">
    <property type="term" value="F:flavin adenine dinucleotide binding"/>
    <property type="evidence" value="ECO:0007669"/>
    <property type="project" value="InterPro"/>
</dbReference>
<feature type="domain" description="Acyl-CoA dehydrogenase/oxidase C-terminal" evidence="11">
    <location>
        <begin position="284"/>
        <end position="447"/>
    </location>
</feature>
<feature type="domain" description="Acetyl-CoA dehydrogenase-like C-terminal" evidence="14">
    <location>
        <begin position="484"/>
        <end position="586"/>
    </location>
</feature>
<dbReference type="AlphaFoldDB" id="A0A7R6PCC2"/>
<feature type="domain" description="Acyl-CoA dehydrogenase/oxidase N-terminal" evidence="13">
    <location>
        <begin position="79"/>
        <end position="157"/>
    </location>
</feature>
<dbReference type="EC" id="1.3.99.41" evidence="8"/>
<keyword evidence="3 10" id="KW-0285">Flavoprotein</keyword>
<keyword evidence="4 10" id="KW-0274">FAD</keyword>
<protein>
    <recommendedName>
        <fullName evidence="9">3-methylmercaptopropionyl-CoA dehydrogenase</fullName>
        <ecNumber evidence="8">1.3.99.41</ecNumber>
    </recommendedName>
</protein>
<dbReference type="InterPro" id="IPR037069">
    <property type="entry name" value="AcylCoA_DH/ox_N_sf"/>
</dbReference>
<evidence type="ECO:0000259" key="12">
    <source>
        <dbReference type="Pfam" id="PF02770"/>
    </source>
</evidence>
<dbReference type="Pfam" id="PF12806">
    <property type="entry name" value="Acyl-CoA_dh_C"/>
    <property type="match status" value="1"/>
</dbReference>
<evidence type="ECO:0000256" key="6">
    <source>
        <dbReference type="ARBA" id="ARBA00051388"/>
    </source>
</evidence>
<evidence type="ECO:0000259" key="13">
    <source>
        <dbReference type="Pfam" id="PF02771"/>
    </source>
</evidence>
<sequence>MSEYHFPRQDAQFVLDHIVEFPLICDRLGQEELNSGLNDAILEEAARLGSEVLAPLNKIGDQAGAQMVECGVQEAAGFKAAYQQFVENGWPSLAGDPAYGGQGLPKTLSTAVMEIWQSSNMAFSLCPLLTQGAVEAVSEHASDALKKTYLEKMISGEWTATMNLTEPDAGSDLAAIKAKAVPEAGNYKIFGQKIFITWGDHQMTDNVVHLVLARLPDAPAGVRGISLFIVPKFLVNADGSLGARNDVKAVSLEHKLGIHASPTCVMSFGDSDGAVGYLVGEPHTGLACMFTMMNDARQGVGLQGLAVSERAYQHALAYAKERLQGTLRDGSRLAIINHPDVRRMLMLMKSGTQAMRALTYVAASQADNLEVLKTTGSVSDAAICQARLDLYTPIVKGWITEFAQELTSLGVQIHGGMGFIEETGAAQHFRDARILPIYEGTTGIQGLDLVGRKTLADNGQSLFALLDEISCELASLEVGEIFTQELSNAIEAEQSVRDGVDWLLSHKEEAPAIGVNLMMSLGYLCGAWLMLRSAGKAQALSGNTDTDPLFLESKQVSARFYCEHFLPRVKMHLQTMKAGSASMMALEIEQF</sequence>
<evidence type="ECO:0000259" key="14">
    <source>
        <dbReference type="Pfam" id="PF12806"/>
    </source>
</evidence>
<dbReference type="InterPro" id="IPR009075">
    <property type="entry name" value="AcylCo_DH/oxidase_C"/>
</dbReference>
<dbReference type="InterPro" id="IPR025878">
    <property type="entry name" value="Acyl-CoA_dh-like_C_dom"/>
</dbReference>
<dbReference type="Proteomes" id="UP000595332">
    <property type="component" value="Chromosome"/>
</dbReference>
<feature type="domain" description="Acyl-CoA oxidase/dehydrogenase middle" evidence="12">
    <location>
        <begin position="162"/>
        <end position="270"/>
    </location>
</feature>
<evidence type="ECO:0000256" key="10">
    <source>
        <dbReference type="RuleBase" id="RU362125"/>
    </source>
</evidence>
<gene>
    <name evidence="15" type="ORF">NEJAP_3146</name>
</gene>
<keyword evidence="16" id="KW-1185">Reference proteome</keyword>
<evidence type="ECO:0000256" key="5">
    <source>
        <dbReference type="ARBA" id="ARBA00023002"/>
    </source>
</evidence>
<proteinExistence type="inferred from homology"/>
<dbReference type="EMBL" id="AP014546">
    <property type="protein sequence ID" value="BBB31084.1"/>
    <property type="molecule type" value="Genomic_DNA"/>
</dbReference>
<reference evidence="15 16" key="1">
    <citation type="journal article" date="2008" name="Int. J. Syst. Evol. Microbiol.">
        <title>Neptunomonas japonica sp. nov., an Osedax japonicus symbiont-like bacterium isolated from sediment adjacent to sperm whale carcasses off Kagoshima, Japan.</title>
        <authorList>
            <person name="Miyazaki M."/>
            <person name="Nogi Y."/>
            <person name="Fujiwara Y."/>
            <person name="Kawato M."/>
            <person name="Kubokawa K."/>
            <person name="Horikoshi K."/>
        </authorList>
    </citation>
    <scope>NUCLEOTIDE SEQUENCE [LARGE SCALE GENOMIC DNA]</scope>
    <source>
        <strain evidence="15 16">JAMM 1380</strain>
    </source>
</reference>
<dbReference type="KEGG" id="njp:NEJAP_3146"/>
<dbReference type="Pfam" id="PF02770">
    <property type="entry name" value="Acyl-CoA_dh_M"/>
    <property type="match status" value="1"/>
</dbReference>
<dbReference type="PANTHER" id="PTHR42803">
    <property type="entry name" value="ACYL-COA DEHYDROGENASE"/>
    <property type="match status" value="1"/>
</dbReference>